<evidence type="ECO:0000256" key="8">
    <source>
        <dbReference type="SAM" id="Coils"/>
    </source>
</evidence>
<evidence type="ECO:0000256" key="6">
    <source>
        <dbReference type="ARBA" id="ARBA00022900"/>
    </source>
</evidence>
<dbReference type="PROSITE" id="PS51468">
    <property type="entry name" value="VIT"/>
    <property type="match status" value="1"/>
</dbReference>
<dbReference type="InterPro" id="IPR050934">
    <property type="entry name" value="ITIH"/>
</dbReference>
<evidence type="ECO:0000256" key="9">
    <source>
        <dbReference type="SAM" id="MobiDB-lite"/>
    </source>
</evidence>
<organism evidence="12 13">
    <name type="scientific">Polypterus senegalus</name>
    <name type="common">Senegal bichir</name>
    <dbReference type="NCBI Taxonomy" id="55291"/>
    <lineage>
        <taxon>Eukaryota</taxon>
        <taxon>Metazoa</taxon>
        <taxon>Chordata</taxon>
        <taxon>Craniata</taxon>
        <taxon>Vertebrata</taxon>
        <taxon>Euteleostomi</taxon>
        <taxon>Actinopterygii</taxon>
        <taxon>Polypteriformes</taxon>
        <taxon>Polypteridae</taxon>
        <taxon>Polypterus</taxon>
    </lineage>
</organism>
<evidence type="ECO:0000259" key="10">
    <source>
        <dbReference type="PROSITE" id="PS50234"/>
    </source>
</evidence>
<feature type="region of interest" description="Disordered" evidence="9">
    <location>
        <begin position="783"/>
        <end position="810"/>
    </location>
</feature>
<dbReference type="InterPro" id="IPR014722">
    <property type="entry name" value="Rib_uL2_dom2"/>
</dbReference>
<feature type="non-terminal residue" evidence="12">
    <location>
        <position position="1"/>
    </location>
</feature>
<dbReference type="Pfam" id="PF25092">
    <property type="entry name" value="SH3_KIN17_C"/>
    <property type="match status" value="1"/>
</dbReference>
<dbReference type="PROSITE" id="PS50234">
    <property type="entry name" value="VWFA"/>
    <property type="match status" value="1"/>
</dbReference>
<dbReference type="FunFam" id="3.40.50.410:FF:000013">
    <property type="entry name" value="inter-alpha-trypsin inhibitor heavy chain H2"/>
    <property type="match status" value="1"/>
</dbReference>
<dbReference type="GO" id="GO:0005576">
    <property type="term" value="C:extracellular region"/>
    <property type="evidence" value="ECO:0007669"/>
    <property type="project" value="UniProtKB-SubCell"/>
</dbReference>
<dbReference type="Gene3D" id="2.30.30.30">
    <property type="match status" value="1"/>
</dbReference>
<dbReference type="SMART" id="SM01253">
    <property type="entry name" value="Kin17_mid"/>
    <property type="match status" value="1"/>
</dbReference>
<evidence type="ECO:0000313" key="13">
    <source>
        <dbReference type="Proteomes" id="UP000886611"/>
    </source>
</evidence>
<name>A0A8X7X218_POLSE</name>
<evidence type="ECO:0000256" key="3">
    <source>
        <dbReference type="ARBA" id="ARBA00022525"/>
    </source>
</evidence>
<dbReference type="Proteomes" id="UP000886611">
    <property type="component" value="Unassembled WGS sequence"/>
</dbReference>
<dbReference type="GO" id="GO:0004867">
    <property type="term" value="F:serine-type endopeptidase inhibitor activity"/>
    <property type="evidence" value="ECO:0007669"/>
    <property type="project" value="UniProtKB-KW"/>
</dbReference>
<dbReference type="InterPro" id="IPR041995">
    <property type="entry name" value="KOW_KIN17"/>
</dbReference>
<reference evidence="12 13" key="1">
    <citation type="journal article" date="2021" name="Cell">
        <title>Tracing the genetic footprints of vertebrate landing in non-teleost ray-finned fishes.</title>
        <authorList>
            <person name="Bi X."/>
            <person name="Wang K."/>
            <person name="Yang L."/>
            <person name="Pan H."/>
            <person name="Jiang H."/>
            <person name="Wei Q."/>
            <person name="Fang M."/>
            <person name="Yu H."/>
            <person name="Zhu C."/>
            <person name="Cai Y."/>
            <person name="He Y."/>
            <person name="Gan X."/>
            <person name="Zeng H."/>
            <person name="Yu D."/>
            <person name="Zhu Y."/>
            <person name="Jiang H."/>
            <person name="Qiu Q."/>
            <person name="Yang H."/>
            <person name="Zhang Y.E."/>
            <person name="Wang W."/>
            <person name="Zhu M."/>
            <person name="He S."/>
            <person name="Zhang G."/>
        </authorList>
    </citation>
    <scope>NUCLEOTIDE SEQUENCE [LARGE SCALE GENOMIC DNA]</scope>
    <source>
        <strain evidence="12">Bchr_013</strain>
    </source>
</reference>
<keyword evidence="8" id="KW-0175">Coiled coil</keyword>
<gene>
    <name evidence="12" type="primary">Itih5</name>
    <name evidence="12" type="ORF">GTO96_0021493</name>
</gene>
<dbReference type="EMBL" id="JAATIS010005064">
    <property type="protein sequence ID" value="KAG2460170.1"/>
    <property type="molecule type" value="Genomic_DNA"/>
</dbReference>
<dbReference type="SMART" id="SM00609">
    <property type="entry name" value="VIT"/>
    <property type="match status" value="1"/>
</dbReference>
<dbReference type="Pfam" id="PF10357">
    <property type="entry name" value="WH_KIN17"/>
    <property type="match status" value="1"/>
</dbReference>
<keyword evidence="7" id="KW-0325">Glycoprotein</keyword>
<keyword evidence="13" id="KW-1185">Reference proteome</keyword>
<feature type="domain" description="VWFA" evidence="10">
    <location>
        <begin position="446"/>
        <end position="630"/>
    </location>
</feature>
<dbReference type="SMART" id="SM00327">
    <property type="entry name" value="VWA"/>
    <property type="match status" value="1"/>
</dbReference>
<feature type="coiled-coil region" evidence="8">
    <location>
        <begin position="86"/>
        <end position="120"/>
    </location>
</feature>
<evidence type="ECO:0000313" key="12">
    <source>
        <dbReference type="EMBL" id="KAG2460170.1"/>
    </source>
</evidence>
<dbReference type="InterPro" id="IPR010600">
    <property type="entry name" value="ITI_HC_C"/>
</dbReference>
<dbReference type="InterPro" id="IPR002035">
    <property type="entry name" value="VWF_A"/>
</dbReference>
<dbReference type="SUPFAM" id="SSF53300">
    <property type="entry name" value="vWA-like"/>
    <property type="match status" value="1"/>
</dbReference>
<evidence type="ECO:0000256" key="5">
    <source>
        <dbReference type="ARBA" id="ARBA00022729"/>
    </source>
</evidence>
<evidence type="ECO:0000256" key="2">
    <source>
        <dbReference type="ARBA" id="ARBA00010158"/>
    </source>
</evidence>
<dbReference type="Gene3D" id="3.40.50.410">
    <property type="entry name" value="von Willebrand factor, type A domain"/>
    <property type="match status" value="1"/>
</dbReference>
<dbReference type="InterPro" id="IPR013694">
    <property type="entry name" value="VIT"/>
</dbReference>
<dbReference type="Pfam" id="PF06668">
    <property type="entry name" value="ITI_HC_C"/>
    <property type="match status" value="1"/>
</dbReference>
<comment type="similarity">
    <text evidence="2">Belongs to the ITIH family.</text>
</comment>
<feature type="non-terminal residue" evidence="12">
    <location>
        <position position="1071"/>
    </location>
</feature>
<dbReference type="GO" id="GO:0030212">
    <property type="term" value="P:hyaluronan metabolic process"/>
    <property type="evidence" value="ECO:0007669"/>
    <property type="project" value="InterPro"/>
</dbReference>
<keyword evidence="6" id="KW-0722">Serine protease inhibitor</keyword>
<proteinExistence type="inferred from homology"/>
<dbReference type="AlphaFoldDB" id="A0A8X7X218"/>
<keyword evidence="4" id="KW-0646">Protease inhibitor</keyword>
<accession>A0A8X7X218</accession>
<dbReference type="PANTHER" id="PTHR10338:SF62">
    <property type="entry name" value="INTER-ALPHA-TRYPSIN INHIBITOR HEAVY CHAIN H5"/>
    <property type="match status" value="1"/>
</dbReference>
<dbReference type="InterPro" id="IPR038254">
    <property type="entry name" value="KIN17_WH-like_sf"/>
</dbReference>
<feature type="compositionally biased region" description="Basic and acidic residues" evidence="9">
    <location>
        <begin position="783"/>
        <end position="796"/>
    </location>
</feature>
<protein>
    <submittedName>
        <fullName evidence="12">ITIH5 inhibitor</fullName>
    </submittedName>
</protein>
<feature type="domain" description="VIT" evidence="11">
    <location>
        <begin position="180"/>
        <end position="309"/>
    </location>
</feature>
<dbReference type="Gene3D" id="1.10.10.2030">
    <property type="entry name" value="DNA/RNA-binding protein Kin17, conserved domain"/>
    <property type="match status" value="1"/>
</dbReference>
<evidence type="ECO:0000256" key="1">
    <source>
        <dbReference type="ARBA" id="ARBA00004613"/>
    </source>
</evidence>
<sequence>MEEKMSQVCGKATAWTGGMCFGTMPQVEQADGAHVVGSLLLSTLGAGATNCSGKSHRTPRDGGHCKVDETPKGWYIQYIDRDPETIRRQEELEKRKKQDLDDEERSAKFIEEQVRRGKEKKDEEVQNRYTAVVKMMDSGDKLKLDQSHLETVIPALGKQVLVLNGVHRGKEAIMDCIDEKSFSATIIMDSETRPHITDFTVKTTIISRYAFTAVSCSMINRVSAAKEGVFQVQIPSSAFISNFTMIIAGRVVPGTVQAKEKKIIDPTQEAKKLRNATKASSSENEMETFRMAVNIPGKNKATFLLIYEELLQRRLGKYELVTSIRPLQLVSKLLVDVNILELSEITYLEVPPLRNARNNGLGATTKPNNQVTIPPSTTIKQDKTTCRITFSPNIVQQAKIARNGILGDFIIRYDVERELGVGQIQVLNGFFVHYFAPKDLPAVPKNIVFIIDTSASMAGTKMKQTKEALFTILKDLRPQDHFNIVSFSNRIKVWHQGKLVPVSPDNIRDAKKFIYLLNPTGGTNINGGIQTGTALLSDYNAQVKDAQKRVSLIIFLTDGRPTVGEILSPKIVNNTKLAVQEKICVFSIGIGNDVDYRLLEHLSLENCGMVRRIHEEADAKTMLKGFYDEIGTPLLSDIHIHYTDDMVDYVTQNLFINYFNGSEIVIAGRLSNPDADTLHVQVTASNSDKSIVLESNVPLKNKEKEVQKTVASLEKVNEENNYIERLWGYLSVKELLKSRMRSTTSKQREYLSDKAKNLSVKYNFVTPLSTMVIELPDIQMDRPNADEANLNDHDYGGKPQSLHRNEKQPADGDPHFVVDFPLSKMAVCFNINGEPGDVIRLVSDHTTSGITVNGKLIGAPAPVNSHKKQRTYFSTITIMVNKPKRSYIEITPQKVILDGKDRVILRCDKTVTVDSGDLSVSVVEKSNVTVTIWGTVSFVILIHQYKNPAFYQRDHLGFYISNSKGLSNNSHGLLGQFIYQDVSVSEVQLSKTQQNGTIPVNDLPSFSATLNLKDRRIPVIKKQRKIYSGKHQVDCWFVKNNAGKLIDGTYKDYVVAHLFDTGMGPDGSNEA</sequence>
<dbReference type="InterPro" id="IPR036465">
    <property type="entry name" value="vWFA_dom_sf"/>
</dbReference>
<evidence type="ECO:0000256" key="7">
    <source>
        <dbReference type="ARBA" id="ARBA00023180"/>
    </source>
</evidence>
<comment type="caution">
    <text evidence="12">The sequence shown here is derived from an EMBL/GenBank/DDBJ whole genome shotgun (WGS) entry which is preliminary data.</text>
</comment>
<keyword evidence="3" id="KW-0964">Secreted</keyword>
<evidence type="ECO:0000259" key="11">
    <source>
        <dbReference type="PROSITE" id="PS51468"/>
    </source>
</evidence>
<dbReference type="Pfam" id="PF08487">
    <property type="entry name" value="VIT"/>
    <property type="match status" value="1"/>
</dbReference>
<dbReference type="Gene3D" id="2.30.30.140">
    <property type="match status" value="1"/>
</dbReference>
<dbReference type="InterPro" id="IPR019447">
    <property type="entry name" value="DNA/RNA-bd_Kin17_WH-like_dom"/>
</dbReference>
<comment type="subcellular location">
    <subcellularLocation>
        <location evidence="1">Secreted</location>
    </subcellularLocation>
</comment>
<dbReference type="Pfam" id="PF00092">
    <property type="entry name" value="VWA"/>
    <property type="match status" value="1"/>
</dbReference>
<evidence type="ECO:0000256" key="4">
    <source>
        <dbReference type="ARBA" id="ARBA00022690"/>
    </source>
</evidence>
<dbReference type="PANTHER" id="PTHR10338">
    <property type="entry name" value="INTER-ALPHA-TRYPSIN INHIBITOR HEAVY CHAIN FAMILY MEMBER"/>
    <property type="match status" value="1"/>
</dbReference>
<keyword evidence="5" id="KW-0732">Signal</keyword>